<dbReference type="Proteomes" id="UP000001555">
    <property type="component" value="Unassembled WGS sequence"/>
</dbReference>
<evidence type="ECO:0000313" key="1">
    <source>
        <dbReference type="EMBL" id="EEC01088.1"/>
    </source>
</evidence>
<dbReference type="InParanoid" id="B7P3B6"/>
<accession>B7P3B6</accession>
<evidence type="ECO:0000313" key="2">
    <source>
        <dbReference type="EnsemblMetazoa" id="ISCW001137-PA"/>
    </source>
</evidence>
<reference evidence="1 3" key="1">
    <citation type="submission" date="2008-03" db="EMBL/GenBank/DDBJ databases">
        <title>Annotation of Ixodes scapularis.</title>
        <authorList>
            <consortium name="Ixodes scapularis Genome Project Consortium"/>
            <person name="Caler E."/>
            <person name="Hannick L.I."/>
            <person name="Bidwell S."/>
            <person name="Joardar V."/>
            <person name="Thiagarajan M."/>
            <person name="Amedeo P."/>
            <person name="Galinsky K.J."/>
            <person name="Schobel S."/>
            <person name="Inman J."/>
            <person name="Hostetler J."/>
            <person name="Miller J."/>
            <person name="Hammond M."/>
            <person name="Megy K."/>
            <person name="Lawson D."/>
            <person name="Kodira C."/>
            <person name="Sutton G."/>
            <person name="Meyer J."/>
            <person name="Hill C.A."/>
            <person name="Birren B."/>
            <person name="Nene V."/>
            <person name="Collins F."/>
            <person name="Alarcon-Chaidez F."/>
            <person name="Wikel S."/>
            <person name="Strausberg R."/>
        </authorList>
    </citation>
    <scope>NUCLEOTIDE SEQUENCE [LARGE SCALE GENOMIC DNA]</scope>
    <source>
        <strain evidence="3">Wikel</strain>
        <strain evidence="1">Wikel colony</strain>
    </source>
</reference>
<protein>
    <submittedName>
        <fullName evidence="1 2">Uncharacterized protein</fullName>
    </submittedName>
</protein>
<dbReference type="PaxDb" id="6945-B7P3B6"/>
<organism>
    <name type="scientific">Ixodes scapularis</name>
    <name type="common">Black-legged tick</name>
    <name type="synonym">Deer tick</name>
    <dbReference type="NCBI Taxonomy" id="6945"/>
    <lineage>
        <taxon>Eukaryota</taxon>
        <taxon>Metazoa</taxon>
        <taxon>Ecdysozoa</taxon>
        <taxon>Arthropoda</taxon>
        <taxon>Chelicerata</taxon>
        <taxon>Arachnida</taxon>
        <taxon>Acari</taxon>
        <taxon>Parasitiformes</taxon>
        <taxon>Ixodida</taxon>
        <taxon>Ixodoidea</taxon>
        <taxon>Ixodidae</taxon>
        <taxon>Ixodinae</taxon>
        <taxon>Ixodes</taxon>
    </lineage>
</organism>
<dbReference type="VEuPathDB" id="VectorBase:ISCI001137"/>
<dbReference type="EMBL" id="DS627486">
    <property type="protein sequence ID" value="EEC01088.1"/>
    <property type="molecule type" value="Genomic_DNA"/>
</dbReference>
<sequence>MTWYTRKQVSGRSVEAVGSRLCSVYESSTNPDARPAVGRAVPEVHDTGLRLAAAPCLASCVLAVIRDATLTAATITRRGSSSCSLPSLT</sequence>
<reference evidence="2" key="2">
    <citation type="submission" date="2020-05" db="UniProtKB">
        <authorList>
            <consortium name="EnsemblMetazoa"/>
        </authorList>
    </citation>
    <scope>IDENTIFICATION</scope>
    <source>
        <strain evidence="2">wikel</strain>
    </source>
</reference>
<gene>
    <name evidence="1" type="ORF">IscW_ISCW001137</name>
</gene>
<dbReference type="EMBL" id="ABJB010364709">
    <property type="status" value="NOT_ANNOTATED_CDS"/>
    <property type="molecule type" value="Genomic_DNA"/>
</dbReference>
<dbReference type="HOGENOM" id="CLU_2457258_0_0_1"/>
<name>B7P3B6_IXOSC</name>
<dbReference type="AlphaFoldDB" id="B7P3B6"/>
<evidence type="ECO:0000313" key="3">
    <source>
        <dbReference type="Proteomes" id="UP000001555"/>
    </source>
</evidence>
<proteinExistence type="predicted"/>
<dbReference type="VEuPathDB" id="VectorBase:ISCW001137"/>
<keyword evidence="3" id="KW-1185">Reference proteome</keyword>
<dbReference type="EnsemblMetazoa" id="ISCW001137-RA">
    <property type="protein sequence ID" value="ISCW001137-PA"/>
    <property type="gene ID" value="ISCW001137"/>
</dbReference>